<feature type="non-terminal residue" evidence="1">
    <location>
        <position position="64"/>
    </location>
</feature>
<reference evidence="1 2" key="1">
    <citation type="submission" date="2016-02" db="EMBL/GenBank/DDBJ databases">
        <title>Genome analysis of coral dinoflagellate symbionts highlights evolutionary adaptations to a symbiotic lifestyle.</title>
        <authorList>
            <person name="Aranda M."/>
            <person name="Li Y."/>
            <person name="Liew Y.J."/>
            <person name="Baumgarten S."/>
            <person name="Simakov O."/>
            <person name="Wilson M."/>
            <person name="Piel J."/>
            <person name="Ashoor H."/>
            <person name="Bougouffa S."/>
            <person name="Bajic V.B."/>
            <person name="Ryu T."/>
            <person name="Ravasi T."/>
            <person name="Bayer T."/>
            <person name="Micklem G."/>
            <person name="Kim H."/>
            <person name="Bhak J."/>
            <person name="Lajeunesse T.C."/>
            <person name="Voolstra C.R."/>
        </authorList>
    </citation>
    <scope>NUCLEOTIDE SEQUENCE [LARGE SCALE GENOMIC DNA]</scope>
    <source>
        <strain evidence="1 2">CCMP2467</strain>
    </source>
</reference>
<accession>A0A1Q9BR95</accession>
<dbReference type="AlphaFoldDB" id="A0A1Q9BR95"/>
<dbReference type="EMBL" id="LSRX01006028">
    <property type="protein sequence ID" value="OLP73215.1"/>
    <property type="molecule type" value="Genomic_DNA"/>
</dbReference>
<name>A0A1Q9BR95_SYMMI</name>
<sequence length="64" mass="7140">MEHDKLQRMNSLIRKLAHVGVLMAAVILLSFASNVCTFGEDYSCIELFAGRAWAGTRDNLVREA</sequence>
<evidence type="ECO:0000313" key="1">
    <source>
        <dbReference type="EMBL" id="OLP73215.1"/>
    </source>
</evidence>
<gene>
    <name evidence="1" type="ORF">AK812_SmicGene47631</name>
</gene>
<evidence type="ECO:0000313" key="2">
    <source>
        <dbReference type="Proteomes" id="UP000186817"/>
    </source>
</evidence>
<keyword evidence="2" id="KW-1185">Reference proteome</keyword>
<dbReference type="Proteomes" id="UP000186817">
    <property type="component" value="Unassembled WGS sequence"/>
</dbReference>
<organism evidence="1 2">
    <name type="scientific">Symbiodinium microadriaticum</name>
    <name type="common">Dinoflagellate</name>
    <name type="synonym">Zooxanthella microadriatica</name>
    <dbReference type="NCBI Taxonomy" id="2951"/>
    <lineage>
        <taxon>Eukaryota</taxon>
        <taxon>Sar</taxon>
        <taxon>Alveolata</taxon>
        <taxon>Dinophyceae</taxon>
        <taxon>Suessiales</taxon>
        <taxon>Symbiodiniaceae</taxon>
        <taxon>Symbiodinium</taxon>
    </lineage>
</organism>
<comment type="caution">
    <text evidence="1">The sequence shown here is derived from an EMBL/GenBank/DDBJ whole genome shotgun (WGS) entry which is preliminary data.</text>
</comment>
<proteinExistence type="predicted"/>
<dbReference type="OrthoDB" id="10328944at2759"/>
<protein>
    <submittedName>
        <fullName evidence="1">Uncharacterized protein</fullName>
    </submittedName>
</protein>